<dbReference type="STRING" id="51028.A0A0N4V8J5"/>
<comment type="similarity">
    <text evidence="2">Belongs to the hunchback C2H2-type zinc-finger protein family.</text>
</comment>
<organism evidence="15">
    <name type="scientific">Enterobius vermicularis</name>
    <name type="common">Human pinworm</name>
    <dbReference type="NCBI Taxonomy" id="51028"/>
    <lineage>
        <taxon>Eukaryota</taxon>
        <taxon>Metazoa</taxon>
        <taxon>Ecdysozoa</taxon>
        <taxon>Nematoda</taxon>
        <taxon>Chromadorea</taxon>
        <taxon>Rhabditida</taxon>
        <taxon>Spirurina</taxon>
        <taxon>Oxyuridomorpha</taxon>
        <taxon>Oxyuroidea</taxon>
        <taxon>Oxyuridae</taxon>
        <taxon>Enterobius</taxon>
    </lineage>
</organism>
<dbReference type="AlphaFoldDB" id="A0A0N4V8J5"/>
<proteinExistence type="inferred from homology"/>
<dbReference type="SMART" id="SM00355">
    <property type="entry name" value="ZnF_C2H2"/>
    <property type="match status" value="7"/>
</dbReference>
<dbReference type="GO" id="GO:0035282">
    <property type="term" value="P:segmentation"/>
    <property type="evidence" value="ECO:0007669"/>
    <property type="project" value="UniProtKB-KW"/>
</dbReference>
<sequence>MPFIKKHVLFFFFSNSTAKNNTTAVPTTTSGEERVASCRSPSETNAITSENNDTTIPVRLEESVLNDNNVSIPAPITPVPNSSTNSTSSVISGVSSPPHSTSSSFPNSSTSPRSESVPTTPRSTFCRAPGLGPIALPEGHTGSQHPLVCQICGFSCNSKFHYNSHMNTHGDHQCTMCDYTSRTEGRLKKHMRDSHTVEQQIAAGLEVDTSARSATPSTAKTSSASASLSLATSMASLLESANLAAAAQAAQNALQSPDTSPSSVTDGSSDSADKSSSGLPADDTSPNGSLLPLDQMRALADNPSLISDLASSNLATALMSHGILGAKQSFLDSVSSFQREEPSTSGSSGERRSGSGKPKTYKCKQCNQVSTSKEEQWVHARSHIPAEKRLECNRCGFVTEYKHHLEYHLRNHIGSKPFQCKKCAYACVNKSMLNSHMKSHTNVYQFRCRDCSYATKYCHSLKLHLKKYNHNRAGDANDGAGLDASNGNCISFYTNLLKHETLVFQVFFLVRSFDGDDGSGRRLSESYSTGGDEERSPSPQVNALNAVNAAIRMNALQSVNAGTVLPPRCQLCPYQPIGVDDSLRHQMMHIITGQNDLSSSIAVPTAIHPNKSILNGHAEEGKSVESNSFEEHEDEENEQPTTTADDEEIAMSDDTGKSDEAQDSGDSGKSSGDERLSPVGEAGDKGARKRKAGLKLNQIAARLQEKHSPGAEDDEEEATEVKRERSNESASNKNVPSTLAAALQISAPIASLPTSRFFPGLGEAARNFGPLEILMWSLQNGFPRSNAVSNSHGLSWL</sequence>
<evidence type="ECO:0000313" key="14">
    <source>
        <dbReference type="Proteomes" id="UP000274131"/>
    </source>
</evidence>
<feature type="domain" description="C2H2-type" evidence="12">
    <location>
        <begin position="418"/>
        <end position="445"/>
    </location>
</feature>
<accession>A0A0N4V8J5</accession>
<dbReference type="Proteomes" id="UP000274131">
    <property type="component" value="Unassembled WGS sequence"/>
</dbReference>
<keyword evidence="5" id="KW-0677">Repeat</keyword>
<evidence type="ECO:0000259" key="12">
    <source>
        <dbReference type="PROSITE" id="PS50157"/>
    </source>
</evidence>
<name>A0A0N4V8J5_ENTVE</name>
<protein>
    <submittedName>
        <fullName evidence="15">Protein hunchback</fullName>
    </submittedName>
</protein>
<evidence type="ECO:0000256" key="5">
    <source>
        <dbReference type="ARBA" id="ARBA00022737"/>
    </source>
</evidence>
<feature type="compositionally biased region" description="Acidic residues" evidence="11">
    <location>
        <begin position="631"/>
        <end position="651"/>
    </location>
</feature>
<feature type="region of interest" description="Disordered" evidence="11">
    <location>
        <begin position="71"/>
        <end position="124"/>
    </location>
</feature>
<dbReference type="PANTHER" id="PTHR24392:SF49">
    <property type="entry name" value="PROTEIN HUNCHBACK"/>
    <property type="match status" value="1"/>
</dbReference>
<dbReference type="GO" id="GO:0000122">
    <property type="term" value="P:negative regulation of transcription by RNA polymerase II"/>
    <property type="evidence" value="ECO:0007669"/>
    <property type="project" value="UniProtKB-ARBA"/>
</dbReference>
<dbReference type="PANTHER" id="PTHR24392">
    <property type="entry name" value="ZINC FINGER PROTEIN"/>
    <property type="match status" value="1"/>
</dbReference>
<feature type="domain" description="C2H2-type" evidence="12">
    <location>
        <begin position="172"/>
        <end position="200"/>
    </location>
</feature>
<evidence type="ECO:0000256" key="8">
    <source>
        <dbReference type="ARBA" id="ARBA00023125"/>
    </source>
</evidence>
<dbReference type="FunFam" id="3.30.160.60:FF:001301">
    <property type="entry name" value="Blast:Protein hunchback"/>
    <property type="match status" value="1"/>
</dbReference>
<keyword evidence="9" id="KW-0539">Nucleus</keyword>
<comment type="subcellular location">
    <subcellularLocation>
        <location evidence="1">Nucleus</location>
    </subcellularLocation>
</comment>
<feature type="region of interest" description="Disordered" evidence="11">
    <location>
        <begin position="517"/>
        <end position="539"/>
    </location>
</feature>
<reference evidence="15" key="1">
    <citation type="submission" date="2017-02" db="UniProtKB">
        <authorList>
            <consortium name="WormBaseParasite"/>
        </authorList>
    </citation>
    <scope>IDENTIFICATION</scope>
</reference>
<evidence type="ECO:0000256" key="9">
    <source>
        <dbReference type="ARBA" id="ARBA00023242"/>
    </source>
</evidence>
<feature type="compositionally biased region" description="Polar residues" evidence="11">
    <location>
        <begin position="39"/>
        <end position="55"/>
    </location>
</feature>
<feature type="region of interest" description="Disordered" evidence="11">
    <location>
        <begin position="620"/>
        <end position="736"/>
    </location>
</feature>
<feature type="compositionally biased region" description="Low complexity" evidence="11">
    <location>
        <begin position="252"/>
        <end position="278"/>
    </location>
</feature>
<feature type="region of interest" description="Disordered" evidence="11">
    <location>
        <begin position="252"/>
        <end position="291"/>
    </location>
</feature>
<evidence type="ECO:0000256" key="1">
    <source>
        <dbReference type="ARBA" id="ARBA00004123"/>
    </source>
</evidence>
<dbReference type="GO" id="GO:0005634">
    <property type="term" value="C:nucleus"/>
    <property type="evidence" value="ECO:0007669"/>
    <property type="project" value="UniProtKB-SubCell"/>
</dbReference>
<dbReference type="SUPFAM" id="SSF57667">
    <property type="entry name" value="beta-beta-alpha zinc fingers"/>
    <property type="match status" value="3"/>
</dbReference>
<dbReference type="EMBL" id="UXUI01008440">
    <property type="protein sequence ID" value="VDD91501.1"/>
    <property type="molecule type" value="Genomic_DNA"/>
</dbReference>
<evidence type="ECO:0000256" key="10">
    <source>
        <dbReference type="PROSITE-ProRule" id="PRU00042"/>
    </source>
</evidence>
<dbReference type="FunFam" id="3.30.160.60:FF:002883">
    <property type="entry name" value="Hunchback-like protein"/>
    <property type="match status" value="1"/>
</dbReference>
<dbReference type="InterPro" id="IPR036236">
    <property type="entry name" value="Znf_C2H2_sf"/>
</dbReference>
<gene>
    <name evidence="13" type="ORF">EVEC_LOCUS6252</name>
</gene>
<feature type="domain" description="C2H2-type" evidence="12">
    <location>
        <begin position="390"/>
        <end position="417"/>
    </location>
</feature>
<dbReference type="PROSITE" id="PS50157">
    <property type="entry name" value="ZINC_FINGER_C2H2_2"/>
    <property type="match status" value="3"/>
</dbReference>
<dbReference type="Gene3D" id="3.30.160.60">
    <property type="entry name" value="Classic Zinc Finger"/>
    <property type="match status" value="3"/>
</dbReference>
<evidence type="ECO:0000256" key="7">
    <source>
        <dbReference type="ARBA" id="ARBA00022833"/>
    </source>
</evidence>
<evidence type="ECO:0000256" key="3">
    <source>
        <dbReference type="ARBA" id="ARBA00022473"/>
    </source>
</evidence>
<keyword evidence="7" id="KW-0862">Zinc</keyword>
<evidence type="ECO:0000256" key="6">
    <source>
        <dbReference type="ARBA" id="ARBA00022771"/>
    </source>
</evidence>
<dbReference type="OrthoDB" id="10015593at2759"/>
<dbReference type="GO" id="GO:0000977">
    <property type="term" value="F:RNA polymerase II transcription regulatory region sequence-specific DNA binding"/>
    <property type="evidence" value="ECO:0007669"/>
    <property type="project" value="UniProtKB-ARBA"/>
</dbReference>
<evidence type="ECO:0000313" key="13">
    <source>
        <dbReference type="EMBL" id="VDD91501.1"/>
    </source>
</evidence>
<evidence type="ECO:0000256" key="2">
    <source>
        <dbReference type="ARBA" id="ARBA00007746"/>
    </source>
</evidence>
<dbReference type="GO" id="GO:0040034">
    <property type="term" value="P:regulation of development, heterochronic"/>
    <property type="evidence" value="ECO:0007669"/>
    <property type="project" value="UniProtKB-ARBA"/>
</dbReference>
<evidence type="ECO:0000256" key="4">
    <source>
        <dbReference type="ARBA" id="ARBA00022723"/>
    </source>
</evidence>
<keyword evidence="4" id="KW-0479">Metal-binding</keyword>
<dbReference type="WBParaSite" id="EVEC_0000670401-mRNA-1">
    <property type="protein sequence ID" value="EVEC_0000670401-mRNA-1"/>
    <property type="gene ID" value="EVEC_0000670401"/>
</dbReference>
<keyword evidence="6 10" id="KW-0863">Zinc-finger</keyword>
<keyword evidence="8" id="KW-0238">DNA-binding</keyword>
<evidence type="ECO:0000256" key="11">
    <source>
        <dbReference type="SAM" id="MobiDB-lite"/>
    </source>
</evidence>
<dbReference type="PROSITE" id="PS00028">
    <property type="entry name" value="ZINC_FINGER_C2H2_1"/>
    <property type="match status" value="1"/>
</dbReference>
<feature type="compositionally biased region" description="Low complexity" evidence="11">
    <location>
        <begin position="79"/>
        <end position="124"/>
    </location>
</feature>
<reference evidence="13 14" key="2">
    <citation type="submission" date="2018-10" db="EMBL/GenBank/DDBJ databases">
        <authorList>
            <consortium name="Pathogen Informatics"/>
        </authorList>
    </citation>
    <scope>NUCLEOTIDE SEQUENCE [LARGE SCALE GENOMIC DNA]</scope>
</reference>
<dbReference type="GO" id="GO:0008270">
    <property type="term" value="F:zinc ion binding"/>
    <property type="evidence" value="ECO:0007669"/>
    <property type="project" value="UniProtKB-KW"/>
</dbReference>
<feature type="region of interest" description="Disordered" evidence="11">
    <location>
        <begin position="335"/>
        <end position="361"/>
    </location>
</feature>
<feature type="compositionally biased region" description="Basic and acidic residues" evidence="11">
    <location>
        <begin position="671"/>
        <end position="686"/>
    </location>
</feature>
<feature type="region of interest" description="Disordered" evidence="11">
    <location>
        <begin position="22"/>
        <end position="57"/>
    </location>
</feature>
<keyword evidence="14" id="KW-1185">Reference proteome</keyword>
<evidence type="ECO:0000313" key="15">
    <source>
        <dbReference type="WBParaSite" id="EVEC_0000670401-mRNA-1"/>
    </source>
</evidence>
<keyword evidence="3" id="KW-0217">Developmental protein</keyword>
<dbReference type="InterPro" id="IPR013087">
    <property type="entry name" value="Znf_C2H2_type"/>
</dbReference>